<comment type="caution">
    <text evidence="2">The sequence shown here is derived from an EMBL/GenBank/DDBJ whole genome shotgun (WGS) entry which is preliminary data.</text>
</comment>
<feature type="transmembrane region" description="Helical" evidence="1">
    <location>
        <begin position="67"/>
        <end position="87"/>
    </location>
</feature>
<protein>
    <submittedName>
        <fullName evidence="2">Uncharacterized protein</fullName>
    </submittedName>
</protein>
<evidence type="ECO:0000256" key="1">
    <source>
        <dbReference type="SAM" id="Phobius"/>
    </source>
</evidence>
<dbReference type="Proteomes" id="UP001268256">
    <property type="component" value="Unassembled WGS sequence"/>
</dbReference>
<feature type="transmembrane region" description="Helical" evidence="1">
    <location>
        <begin position="319"/>
        <end position="344"/>
    </location>
</feature>
<evidence type="ECO:0000313" key="2">
    <source>
        <dbReference type="EMBL" id="MDS3859242.1"/>
    </source>
</evidence>
<reference evidence="3" key="1">
    <citation type="submission" date="2023-07" db="EMBL/GenBank/DDBJ databases">
        <authorList>
            <person name="Luz R."/>
            <person name="Cordeiro R."/>
            <person name="Fonseca A."/>
            <person name="Goncalves V."/>
        </authorList>
    </citation>
    <scope>NUCLEOTIDE SEQUENCE [LARGE SCALE GENOMIC DNA]</scope>
    <source>
        <strain evidence="3">BACA0444</strain>
    </source>
</reference>
<feature type="transmembrane region" description="Helical" evidence="1">
    <location>
        <begin position="93"/>
        <end position="113"/>
    </location>
</feature>
<keyword evidence="3" id="KW-1185">Reference proteome</keyword>
<feature type="transmembrane region" description="Helical" evidence="1">
    <location>
        <begin position="38"/>
        <end position="55"/>
    </location>
</feature>
<feature type="transmembrane region" description="Helical" evidence="1">
    <location>
        <begin position="176"/>
        <end position="199"/>
    </location>
</feature>
<gene>
    <name evidence="2" type="ORF">RIF25_00335</name>
</gene>
<feature type="transmembrane region" description="Helical" evidence="1">
    <location>
        <begin position="228"/>
        <end position="246"/>
    </location>
</feature>
<keyword evidence="1" id="KW-0812">Transmembrane</keyword>
<feature type="transmembrane region" description="Helical" evidence="1">
    <location>
        <begin position="356"/>
        <end position="376"/>
    </location>
</feature>
<name>A0AAE4JXX3_9CYAN</name>
<keyword evidence="1" id="KW-0472">Membrane</keyword>
<feature type="transmembrane region" description="Helical" evidence="1">
    <location>
        <begin position="206"/>
        <end position="222"/>
    </location>
</feature>
<organism evidence="2 3">
    <name type="scientific">Pseudocalidococcus azoricus BACA0444</name>
    <dbReference type="NCBI Taxonomy" id="2918990"/>
    <lineage>
        <taxon>Bacteria</taxon>
        <taxon>Bacillati</taxon>
        <taxon>Cyanobacteriota</taxon>
        <taxon>Cyanophyceae</taxon>
        <taxon>Acaryochloridales</taxon>
        <taxon>Thermosynechococcaceae</taxon>
        <taxon>Pseudocalidococcus</taxon>
        <taxon>Pseudocalidococcus azoricus</taxon>
    </lineage>
</organism>
<accession>A0AAE4JXX3</accession>
<feature type="transmembrane region" description="Helical" evidence="1">
    <location>
        <begin position="408"/>
        <end position="425"/>
    </location>
</feature>
<evidence type="ECO:0000313" key="3">
    <source>
        <dbReference type="Proteomes" id="UP001268256"/>
    </source>
</evidence>
<dbReference type="AlphaFoldDB" id="A0AAE4JXX3"/>
<keyword evidence="1" id="KW-1133">Transmembrane helix</keyword>
<feature type="transmembrane region" description="Helical" evidence="1">
    <location>
        <begin position="125"/>
        <end position="144"/>
    </location>
</feature>
<sequence>MNSIDKNFKLVKLAIWSYFWLLIFEGAIRKWIFPGLSGPLLIIRDPVVLAIYFFAMRAGCFPKRFIMNLVLFLGFIFIILGFLQLLTNPEANLFITIFGWRVYFLHLPLIYIIPSIFTISDVKEMGKWVLLLSPVIAITMIMQFSSPPTAFINAGTMGDEVGQIVGVGNKIRPPGLFSFISGAAQFLAFSTSFMLWGLLTPKTYPKWLLLGAAISIPLALGVSTSRTSVIGCLLIFIALPIQFLLNPVSGKRIPMVFVSALTSLFFLSYIPAFSEGLDIFSQRLENVSRSYNADVGADLPSRVAEDFLGVFDVIDLVPLLGYGLGLGTNFASILITGEATFLLAEGEWARVILESGIYFGFVFILLRVLILLNMAWLSLKAAAIGNSLPLLLFLFAAPGILNGQIGQPTTLGFMVLGGGLCLAALNNMNEERYDEIKAIRVDSKAL</sequence>
<feature type="transmembrane region" description="Helical" evidence="1">
    <location>
        <begin position="253"/>
        <end position="272"/>
    </location>
</feature>
<dbReference type="EMBL" id="JAVMIP010000001">
    <property type="protein sequence ID" value="MDS3859242.1"/>
    <property type="molecule type" value="Genomic_DNA"/>
</dbReference>
<dbReference type="RefSeq" id="WP_322876580.1">
    <property type="nucleotide sequence ID" value="NZ_JAVMIP010000001.1"/>
</dbReference>
<proteinExistence type="predicted"/>